<feature type="region of interest" description="Disordered" evidence="4">
    <location>
        <begin position="221"/>
        <end position="243"/>
    </location>
</feature>
<dbReference type="EMBL" id="FRDI01000004">
    <property type="protein sequence ID" value="SHN61084.1"/>
    <property type="molecule type" value="Genomic_DNA"/>
</dbReference>
<dbReference type="STRING" id="1121455.SAMN02745728_01188"/>
<dbReference type="InterPro" id="IPR011990">
    <property type="entry name" value="TPR-like_helical_dom_sf"/>
</dbReference>
<dbReference type="InterPro" id="IPR017689">
    <property type="entry name" value="BamD"/>
</dbReference>
<dbReference type="OrthoDB" id="9781894at2"/>
<keyword evidence="1" id="KW-0732">Signal</keyword>
<reference evidence="6 7" key="1">
    <citation type="submission" date="2016-12" db="EMBL/GenBank/DDBJ databases">
        <authorList>
            <person name="Song W.-J."/>
            <person name="Kurnit D.M."/>
        </authorList>
    </citation>
    <scope>NUCLEOTIDE SEQUENCE [LARGE SCALE GENOMIC DNA]</scope>
    <source>
        <strain evidence="6 7">DSM 11393</strain>
    </source>
</reference>
<evidence type="ECO:0000256" key="2">
    <source>
        <dbReference type="ARBA" id="ARBA00023136"/>
    </source>
</evidence>
<evidence type="ECO:0000256" key="4">
    <source>
        <dbReference type="SAM" id="MobiDB-lite"/>
    </source>
</evidence>
<gene>
    <name evidence="6" type="ORF">SAMN02745728_01188</name>
</gene>
<accession>A0A1M7SRR0</accession>
<keyword evidence="3" id="KW-0998">Cell outer membrane</keyword>
<dbReference type="PANTHER" id="PTHR37423">
    <property type="entry name" value="SOLUBLE LYTIC MUREIN TRANSGLYCOSYLASE-RELATED"/>
    <property type="match status" value="1"/>
</dbReference>
<dbReference type="Pfam" id="PF13525">
    <property type="entry name" value="YfiO"/>
    <property type="match status" value="1"/>
</dbReference>
<feature type="domain" description="Outer membrane lipoprotein BamD-like" evidence="5">
    <location>
        <begin position="34"/>
        <end position="207"/>
    </location>
</feature>
<evidence type="ECO:0000313" key="6">
    <source>
        <dbReference type="EMBL" id="SHN61084.1"/>
    </source>
</evidence>
<keyword evidence="7" id="KW-1185">Reference proteome</keyword>
<evidence type="ECO:0000256" key="1">
    <source>
        <dbReference type="ARBA" id="ARBA00022729"/>
    </source>
</evidence>
<dbReference type="AlphaFoldDB" id="A0A1M7SRR0"/>
<dbReference type="PROSITE" id="PS51257">
    <property type="entry name" value="PROKAR_LIPOPROTEIN"/>
    <property type="match status" value="1"/>
</dbReference>
<sequence length="243" mass="28291">MRKQNLILIFILTLMPTLSGCGIIDYFYLPPGEDTAQELFEAGNDAMREKNYVAAASYYSKLKEDHPFSPNALAAELALADAYFLDEEWAAAVETYKDFENMHPRHEAIPYVLHKIGIANMKLYPSIDRATQPVQDAYSYFQRLVETYPDTEYAKDAANKMVEARAMLAKHELYVGDFYFRMGQYASALSRYREVETNYRDVPEAYDYAVNQSKIAFIKHREKRSSQKQEKREGSWKEMFDWL</sequence>
<dbReference type="PANTHER" id="PTHR37423:SF2">
    <property type="entry name" value="MEMBRANE-BOUND LYTIC MUREIN TRANSGLYCOSYLASE C"/>
    <property type="match status" value="1"/>
</dbReference>
<keyword evidence="2" id="KW-0472">Membrane</keyword>
<dbReference type="SUPFAM" id="SSF48452">
    <property type="entry name" value="TPR-like"/>
    <property type="match status" value="1"/>
</dbReference>
<evidence type="ECO:0000256" key="3">
    <source>
        <dbReference type="ARBA" id="ARBA00023237"/>
    </source>
</evidence>
<evidence type="ECO:0000313" key="7">
    <source>
        <dbReference type="Proteomes" id="UP000186469"/>
    </source>
</evidence>
<protein>
    <submittedName>
        <fullName evidence="6">Beta-barrel assembly machine subunit BamD</fullName>
    </submittedName>
</protein>
<feature type="compositionally biased region" description="Basic and acidic residues" evidence="4">
    <location>
        <begin position="224"/>
        <end position="243"/>
    </location>
</feature>
<dbReference type="HAMAP" id="MF_00922">
    <property type="entry name" value="OM_assembly_BamD"/>
    <property type="match status" value="1"/>
</dbReference>
<organism evidence="6 7">
    <name type="scientific">Desulfovibrio litoralis DSM 11393</name>
    <dbReference type="NCBI Taxonomy" id="1121455"/>
    <lineage>
        <taxon>Bacteria</taxon>
        <taxon>Pseudomonadati</taxon>
        <taxon>Thermodesulfobacteriota</taxon>
        <taxon>Desulfovibrionia</taxon>
        <taxon>Desulfovibrionales</taxon>
        <taxon>Desulfovibrionaceae</taxon>
        <taxon>Desulfovibrio</taxon>
    </lineage>
</organism>
<evidence type="ECO:0000259" key="5">
    <source>
        <dbReference type="Pfam" id="PF13525"/>
    </source>
</evidence>
<proteinExistence type="inferred from homology"/>
<dbReference type="NCBIfam" id="TIGR03302">
    <property type="entry name" value="OM_YfiO"/>
    <property type="match status" value="1"/>
</dbReference>
<name>A0A1M7SRR0_9BACT</name>
<dbReference type="Gene3D" id="1.25.40.10">
    <property type="entry name" value="Tetratricopeptide repeat domain"/>
    <property type="match status" value="1"/>
</dbReference>
<dbReference type="Proteomes" id="UP000186469">
    <property type="component" value="Unassembled WGS sequence"/>
</dbReference>
<dbReference type="RefSeq" id="WP_072696870.1">
    <property type="nucleotide sequence ID" value="NZ_FRDI01000004.1"/>
</dbReference>
<dbReference type="InterPro" id="IPR039565">
    <property type="entry name" value="BamD-like"/>
</dbReference>